<dbReference type="VEuPathDB" id="TriTrypDB:Tb427_000479900"/>
<sequence length="317" mass="33809">MTPPSTANPIKATKLRIYSSLTTEPQNRAKALLLATLHDACAIKAAEQNINEAAAVYFKAAGLAHLAGMSSALEALQEMQSKAETQAQVGNVNAVNKQIQPDNNNNGITQTKCTPSDYAANKAHTDAAQAVSKLEMAIKKVVFDETAASNSASQAMCCGTNGECASSNQGNQLSIKLGKMYKTEAVSNVAKGKDKTGAQKTSKTWYFSSDALAQQAAQLDHDINTAVATQITKDIDCNPWEQTDNAPFALGVYKPSTGDITATDIPAAAASKLNTAVEDLYGKDAESYKEKIWKEVDETQVTEENAGKNTNHTRSRK</sequence>
<dbReference type="EMBL" id="KY404592">
    <property type="protein sequence ID" value="ARB50843.1"/>
    <property type="molecule type" value="Genomic_DNA"/>
</dbReference>
<reference evidence="2" key="1">
    <citation type="submission" date="2016-12" db="EMBL/GenBank/DDBJ databases">
        <title>Extending the VSGnome of Trypanosoma brucei strain TREU927.</title>
        <authorList>
            <person name="Cross G.A."/>
        </authorList>
    </citation>
    <scope>NUCLEOTIDE SEQUENCE</scope>
    <source>
        <strain evidence="2">Tb927.99.1662</strain>
    </source>
</reference>
<accession>A0A1V0FYL0</accession>
<organism evidence="2">
    <name type="scientific">Trypanosoma brucei</name>
    <dbReference type="NCBI Taxonomy" id="5691"/>
    <lineage>
        <taxon>Eukaryota</taxon>
        <taxon>Discoba</taxon>
        <taxon>Euglenozoa</taxon>
        <taxon>Kinetoplastea</taxon>
        <taxon>Metakinetoplastina</taxon>
        <taxon>Trypanosomatida</taxon>
        <taxon>Trypanosomatidae</taxon>
        <taxon>Trypanosoma</taxon>
    </lineage>
</organism>
<proteinExistence type="predicted"/>
<dbReference type="AlphaFoldDB" id="A0A1V0FYL0"/>
<dbReference type="SUPFAM" id="SSF58087">
    <property type="entry name" value="Variant surface glycoprotein (N-terminal domain)"/>
    <property type="match status" value="1"/>
</dbReference>
<name>A0A1V0FYL0_9TRYP</name>
<evidence type="ECO:0000313" key="2">
    <source>
        <dbReference type="EMBL" id="ARB50843.1"/>
    </source>
</evidence>
<feature type="region of interest" description="Disordered" evidence="1">
    <location>
        <begin position="298"/>
        <end position="317"/>
    </location>
</feature>
<evidence type="ECO:0000256" key="1">
    <source>
        <dbReference type="SAM" id="MobiDB-lite"/>
    </source>
</evidence>
<protein>
    <submittedName>
        <fullName evidence="2">Variant surface glycoprotein</fullName>
    </submittedName>
</protein>